<sequence>MRLSVVSNRKRQSCSVSSNVSSKLHAPLSPPSSGVLSLPVLLLPLHISHLPQASCLPFICPPNPHIPIFLQPRKEETLKFFAVSRAIDSDYMSDPGGARCLPTKLDLLASDLHNKQDFYKNAYVDYVSINNALHAVMEEKGKLQQEQNVVVQLSTEKDQLIADLNAQKEQLTTKIEEQAAEIESLKEQLKARESCHALLALKASGLQISQSAEVSAQKDQLTTSYEEQAAEIETLKEQLKASELALQGTGLLSSQSGIVYLRSMKKRQRQSNGNGEDADYQGLATELEDAKKELSDIHSKLIKGFVDISSTGGRNISIKNIGQLSDKPFLQACLKKLTPKEATRKASELCKFWQMQLLNPEWNPAKTLSDEDIPKEICVHDVDLQELRAAWGEEVYMVVVNCLMEIEECGRLTDRTIFPELWNFKENRKATRSQCVEYLCSQVKRLSKTTRR</sequence>
<evidence type="ECO:0000313" key="2">
    <source>
        <dbReference type="Proteomes" id="UP001732700"/>
    </source>
</evidence>
<reference evidence="1" key="1">
    <citation type="submission" date="2021-05" db="EMBL/GenBank/DDBJ databases">
        <authorList>
            <person name="Scholz U."/>
            <person name="Mascher M."/>
            <person name="Fiebig A."/>
        </authorList>
    </citation>
    <scope>NUCLEOTIDE SEQUENCE [LARGE SCALE GENOMIC DNA]</scope>
</reference>
<keyword evidence="2" id="KW-1185">Reference proteome</keyword>
<evidence type="ECO:0000313" key="1">
    <source>
        <dbReference type="EnsemblPlants" id="AVESA.00010b.r2.5DG0990610.1.CDS"/>
    </source>
</evidence>
<reference evidence="1" key="2">
    <citation type="submission" date="2025-09" db="UniProtKB">
        <authorList>
            <consortium name="EnsemblPlants"/>
        </authorList>
    </citation>
    <scope>IDENTIFICATION</scope>
</reference>
<proteinExistence type="predicted"/>
<organism evidence="1 2">
    <name type="scientific">Avena sativa</name>
    <name type="common">Oat</name>
    <dbReference type="NCBI Taxonomy" id="4498"/>
    <lineage>
        <taxon>Eukaryota</taxon>
        <taxon>Viridiplantae</taxon>
        <taxon>Streptophyta</taxon>
        <taxon>Embryophyta</taxon>
        <taxon>Tracheophyta</taxon>
        <taxon>Spermatophyta</taxon>
        <taxon>Magnoliopsida</taxon>
        <taxon>Liliopsida</taxon>
        <taxon>Poales</taxon>
        <taxon>Poaceae</taxon>
        <taxon>BOP clade</taxon>
        <taxon>Pooideae</taxon>
        <taxon>Poodae</taxon>
        <taxon>Poeae</taxon>
        <taxon>Poeae Chloroplast Group 1 (Aveneae type)</taxon>
        <taxon>Aveninae</taxon>
        <taxon>Avena</taxon>
    </lineage>
</organism>
<accession>A0ACD5YJ73</accession>
<dbReference type="EnsemblPlants" id="AVESA.00010b.r2.5DG0990610.1">
    <property type="protein sequence ID" value="AVESA.00010b.r2.5DG0990610.1.CDS"/>
    <property type="gene ID" value="AVESA.00010b.r2.5DG0990610"/>
</dbReference>
<name>A0ACD5YJ73_AVESA</name>
<protein>
    <submittedName>
        <fullName evidence="1">Uncharacterized protein</fullName>
    </submittedName>
</protein>
<dbReference type="Proteomes" id="UP001732700">
    <property type="component" value="Chromosome 5D"/>
</dbReference>